<dbReference type="EMBL" id="CAJNDS010002282">
    <property type="protein sequence ID" value="CAE7409817.1"/>
    <property type="molecule type" value="Genomic_DNA"/>
</dbReference>
<dbReference type="AlphaFoldDB" id="A0A812QXL2"/>
<name>A0A812QXL2_9DINO</name>
<reference evidence="1" key="1">
    <citation type="submission" date="2021-02" db="EMBL/GenBank/DDBJ databases">
        <authorList>
            <person name="Dougan E. K."/>
            <person name="Rhodes N."/>
            <person name="Thang M."/>
            <person name="Chan C."/>
        </authorList>
    </citation>
    <scope>NUCLEOTIDE SEQUENCE</scope>
</reference>
<sequence length="170" mass="18504">MGSSVVVVLPLFQIWQYPEIDDSMGTWAELLNRDAIQYREAYMANNATERLKISDPARGASDLGDSVVPGRSGLTSCAVSSLTESAQFCGRKQGVNKRPIGCRAWRALNGNRCASNAPAGVLEPPEIMSLRRRQGAAISGNQKSRVLRHIREVPLRGTQPGKQGNQKTVL</sequence>
<organism evidence="1 2">
    <name type="scientific">Symbiodinium natans</name>
    <dbReference type="NCBI Taxonomy" id="878477"/>
    <lineage>
        <taxon>Eukaryota</taxon>
        <taxon>Sar</taxon>
        <taxon>Alveolata</taxon>
        <taxon>Dinophyceae</taxon>
        <taxon>Suessiales</taxon>
        <taxon>Symbiodiniaceae</taxon>
        <taxon>Symbiodinium</taxon>
    </lineage>
</organism>
<protein>
    <submittedName>
        <fullName evidence="1">Uncharacterized protein</fullName>
    </submittedName>
</protein>
<proteinExistence type="predicted"/>
<evidence type="ECO:0000313" key="1">
    <source>
        <dbReference type="EMBL" id="CAE7409817.1"/>
    </source>
</evidence>
<gene>
    <name evidence="1" type="ORF">SNAT2548_LOCUS22290</name>
</gene>
<dbReference type="Proteomes" id="UP000604046">
    <property type="component" value="Unassembled WGS sequence"/>
</dbReference>
<keyword evidence="2" id="KW-1185">Reference proteome</keyword>
<accession>A0A812QXL2</accession>
<evidence type="ECO:0000313" key="2">
    <source>
        <dbReference type="Proteomes" id="UP000604046"/>
    </source>
</evidence>
<comment type="caution">
    <text evidence="1">The sequence shown here is derived from an EMBL/GenBank/DDBJ whole genome shotgun (WGS) entry which is preliminary data.</text>
</comment>